<dbReference type="AlphaFoldDB" id="A0A151N333"/>
<feature type="region of interest" description="Disordered" evidence="1">
    <location>
        <begin position="1"/>
        <end position="20"/>
    </location>
</feature>
<sequence>MEGPGLRKGIYREEQADEQRGTIQVTHFDQSPVTSSDMSGYTKHTTKFPTILVSCECCVKDGSFLNDVKEVHRPPWVLT</sequence>
<protein>
    <submittedName>
        <fullName evidence="2">Uncharacterized protein</fullName>
    </submittedName>
</protein>
<accession>A0A151N333</accession>
<evidence type="ECO:0000256" key="1">
    <source>
        <dbReference type="SAM" id="MobiDB-lite"/>
    </source>
</evidence>
<name>A0A151N333_ALLMI</name>
<feature type="compositionally biased region" description="Basic and acidic residues" evidence="1">
    <location>
        <begin position="10"/>
        <end position="20"/>
    </location>
</feature>
<reference evidence="2 3" key="1">
    <citation type="journal article" date="2012" name="Genome Biol.">
        <title>Sequencing three crocodilian genomes to illuminate the evolution of archosaurs and amniotes.</title>
        <authorList>
            <person name="St John J.A."/>
            <person name="Braun E.L."/>
            <person name="Isberg S.R."/>
            <person name="Miles L.G."/>
            <person name="Chong A.Y."/>
            <person name="Gongora J."/>
            <person name="Dalzell P."/>
            <person name="Moran C."/>
            <person name="Bed'hom B."/>
            <person name="Abzhanov A."/>
            <person name="Burgess S.C."/>
            <person name="Cooksey A.M."/>
            <person name="Castoe T.A."/>
            <person name="Crawford N.G."/>
            <person name="Densmore L.D."/>
            <person name="Drew J.C."/>
            <person name="Edwards S.V."/>
            <person name="Faircloth B.C."/>
            <person name="Fujita M.K."/>
            <person name="Greenwold M.J."/>
            <person name="Hoffmann F.G."/>
            <person name="Howard J.M."/>
            <person name="Iguchi T."/>
            <person name="Janes D.E."/>
            <person name="Khan S.Y."/>
            <person name="Kohno S."/>
            <person name="de Koning A.J."/>
            <person name="Lance S.L."/>
            <person name="McCarthy F.M."/>
            <person name="McCormack J.E."/>
            <person name="Merchant M.E."/>
            <person name="Peterson D.G."/>
            <person name="Pollock D.D."/>
            <person name="Pourmand N."/>
            <person name="Raney B.J."/>
            <person name="Roessler K.A."/>
            <person name="Sanford J.R."/>
            <person name="Sawyer R.H."/>
            <person name="Schmidt C.J."/>
            <person name="Triplett E.W."/>
            <person name="Tuberville T.D."/>
            <person name="Venegas-Anaya M."/>
            <person name="Howard J.T."/>
            <person name="Jarvis E.D."/>
            <person name="Guillette L.J.Jr."/>
            <person name="Glenn T.C."/>
            <person name="Green R.E."/>
            <person name="Ray D.A."/>
        </authorList>
    </citation>
    <scope>NUCLEOTIDE SEQUENCE [LARGE SCALE GENOMIC DNA]</scope>
    <source>
        <strain evidence="2">KSC_2009_1</strain>
    </source>
</reference>
<proteinExistence type="predicted"/>
<gene>
    <name evidence="2" type="ORF">Y1Q_0016560</name>
</gene>
<dbReference type="EMBL" id="AKHW03004113">
    <property type="protein sequence ID" value="KYO31243.1"/>
    <property type="molecule type" value="Genomic_DNA"/>
</dbReference>
<dbReference type="Proteomes" id="UP000050525">
    <property type="component" value="Unassembled WGS sequence"/>
</dbReference>
<evidence type="ECO:0000313" key="3">
    <source>
        <dbReference type="Proteomes" id="UP000050525"/>
    </source>
</evidence>
<evidence type="ECO:0000313" key="2">
    <source>
        <dbReference type="EMBL" id="KYO31243.1"/>
    </source>
</evidence>
<keyword evidence="3" id="KW-1185">Reference proteome</keyword>
<comment type="caution">
    <text evidence="2">The sequence shown here is derived from an EMBL/GenBank/DDBJ whole genome shotgun (WGS) entry which is preliminary data.</text>
</comment>
<organism evidence="2 3">
    <name type="scientific">Alligator mississippiensis</name>
    <name type="common">American alligator</name>
    <dbReference type="NCBI Taxonomy" id="8496"/>
    <lineage>
        <taxon>Eukaryota</taxon>
        <taxon>Metazoa</taxon>
        <taxon>Chordata</taxon>
        <taxon>Craniata</taxon>
        <taxon>Vertebrata</taxon>
        <taxon>Euteleostomi</taxon>
        <taxon>Archelosauria</taxon>
        <taxon>Archosauria</taxon>
        <taxon>Crocodylia</taxon>
        <taxon>Alligatoridae</taxon>
        <taxon>Alligatorinae</taxon>
        <taxon>Alligator</taxon>
    </lineage>
</organism>